<evidence type="ECO:0000313" key="4">
    <source>
        <dbReference type="Proteomes" id="UP000036168"/>
    </source>
</evidence>
<dbReference type="Pfam" id="PF17356">
    <property type="entry name" value="PBSX_XtrA"/>
    <property type="match status" value="1"/>
</dbReference>
<dbReference type="Proteomes" id="UP000036168">
    <property type="component" value="Unassembled WGS sequence"/>
</dbReference>
<dbReference type="STRING" id="1664069.BGLY_3349"/>
<dbReference type="PATRIC" id="fig|1664069.6.peg.3609"/>
<dbReference type="EMBL" id="JARRTL010000037">
    <property type="protein sequence ID" value="MEC0487811.1"/>
    <property type="molecule type" value="Genomic_DNA"/>
</dbReference>
<dbReference type="InterPro" id="IPR035530">
    <property type="entry name" value="PBSX_XtrA"/>
</dbReference>
<sequence length="68" mass="7639">MYKPERINLNDDLSFTESIESGKVRVIVLDGKQGAAHIMDAPEHGKSIIQTINGSFKRVDYEIGYKVD</sequence>
<protein>
    <submittedName>
        <fullName evidence="2">XtrA/YqaO family protein</fullName>
    </submittedName>
</protein>
<organism evidence="1 4">
    <name type="scientific">Bacillus glycinifermentans</name>
    <dbReference type="NCBI Taxonomy" id="1664069"/>
    <lineage>
        <taxon>Bacteria</taxon>
        <taxon>Bacillati</taxon>
        <taxon>Bacillota</taxon>
        <taxon>Bacilli</taxon>
        <taxon>Bacillales</taxon>
        <taxon>Bacillaceae</taxon>
        <taxon>Bacillus</taxon>
    </lineage>
</organism>
<reference evidence="2 6" key="4">
    <citation type="submission" date="2023-03" db="EMBL/GenBank/DDBJ databases">
        <title>Agriculturally important microbes genome sequencing.</title>
        <authorList>
            <person name="Dunlap C."/>
        </authorList>
    </citation>
    <scope>NUCLEOTIDE SEQUENCE [LARGE SCALE GENOMIC DNA]</scope>
    <source>
        <strain evidence="2 6">CBP-3203</strain>
    </source>
</reference>
<dbReference type="EMBL" id="CP035232">
    <property type="protein sequence ID" value="QAT66400.1"/>
    <property type="molecule type" value="Genomic_DNA"/>
</dbReference>
<dbReference type="AlphaFoldDB" id="A0A0T6BT74"/>
<evidence type="ECO:0000313" key="3">
    <source>
        <dbReference type="EMBL" id="QAT66400.1"/>
    </source>
</evidence>
<gene>
    <name evidence="1" type="ORF">AB447_214325</name>
    <name evidence="3" type="ORF">EQZ20_16835</name>
    <name evidence="2" type="ORF">P8828_23995</name>
</gene>
<dbReference type="EMBL" id="LECW02000005">
    <property type="protein sequence ID" value="KRT94823.1"/>
    <property type="molecule type" value="Genomic_DNA"/>
</dbReference>
<dbReference type="GeneID" id="82854340"/>
<dbReference type="OrthoDB" id="2910404at2"/>
<dbReference type="Proteomes" id="UP001341297">
    <property type="component" value="Unassembled WGS sequence"/>
</dbReference>
<keyword evidence="6" id="KW-1185">Reference proteome</keyword>
<dbReference type="RefSeq" id="WP_048355006.1">
    <property type="nucleotide sequence ID" value="NZ_CP035232.1"/>
</dbReference>
<reference evidence="1 4" key="1">
    <citation type="journal article" date="2015" name="Int. J. Syst. Evol. Microbiol.">
        <title>Bacillus glycinifermentans sp. nov., isolated from fermented soybean paste.</title>
        <authorList>
            <person name="Kim S.J."/>
            <person name="Dunlap C.A."/>
            <person name="Kwon S.W."/>
            <person name="Rooney A.P."/>
        </authorList>
    </citation>
    <scope>NUCLEOTIDE SEQUENCE [LARGE SCALE GENOMIC DNA]</scope>
    <source>
        <strain evidence="1 4">GO-13</strain>
    </source>
</reference>
<proteinExistence type="predicted"/>
<evidence type="ECO:0000313" key="6">
    <source>
        <dbReference type="Proteomes" id="UP001341297"/>
    </source>
</evidence>
<accession>A0A0T6BT74</accession>
<name>A0A0T6BT74_9BACI</name>
<evidence type="ECO:0000313" key="5">
    <source>
        <dbReference type="Proteomes" id="UP000288675"/>
    </source>
</evidence>
<dbReference type="KEGG" id="bgy:BGLY_3349"/>
<reference evidence="1" key="2">
    <citation type="submission" date="2015-10" db="EMBL/GenBank/DDBJ databases">
        <authorList>
            <person name="Dunlap C."/>
        </authorList>
    </citation>
    <scope>NUCLEOTIDE SEQUENCE</scope>
    <source>
        <strain evidence="1">GO-13</strain>
    </source>
</reference>
<dbReference type="Proteomes" id="UP000288675">
    <property type="component" value="Chromosome"/>
</dbReference>
<reference evidence="3 5" key="3">
    <citation type="submission" date="2019-01" db="EMBL/GenBank/DDBJ databases">
        <title>Genome sequence of Bacillus glycinifermentans SRCM103574.</title>
        <authorList>
            <person name="Kong H.-J."/>
            <person name="Jeong S.-Y."/>
            <person name="Jeong D.-Y."/>
        </authorList>
    </citation>
    <scope>NUCLEOTIDE SEQUENCE [LARGE SCALE GENOMIC DNA]</scope>
    <source>
        <strain evidence="3 5">SRCM103574</strain>
    </source>
</reference>
<evidence type="ECO:0000313" key="1">
    <source>
        <dbReference type="EMBL" id="KRT94823.1"/>
    </source>
</evidence>
<evidence type="ECO:0000313" key="2">
    <source>
        <dbReference type="EMBL" id="MEC0487811.1"/>
    </source>
</evidence>